<dbReference type="InterPro" id="IPR000477">
    <property type="entry name" value="RT_dom"/>
</dbReference>
<protein>
    <submittedName>
        <fullName evidence="2">Reverse transcriptase (RNA-dependent DNA polymerase)</fullName>
    </submittedName>
</protein>
<dbReference type="Proteomes" id="UP000184097">
    <property type="component" value="Unassembled WGS sequence"/>
</dbReference>
<evidence type="ECO:0000313" key="2">
    <source>
        <dbReference type="EMBL" id="SHN59626.1"/>
    </source>
</evidence>
<dbReference type="AlphaFoldDB" id="A0A1M7SMD9"/>
<dbReference type="InterPro" id="IPR043502">
    <property type="entry name" value="DNA/RNA_pol_sf"/>
</dbReference>
<dbReference type="Gene3D" id="3.30.70.270">
    <property type="match status" value="1"/>
</dbReference>
<dbReference type="InterPro" id="IPR051083">
    <property type="entry name" value="GrpII_Intron_Splice-Mob/Def"/>
</dbReference>
<proteinExistence type="predicted"/>
<dbReference type="Pfam" id="PF00078">
    <property type="entry name" value="RVT_1"/>
    <property type="match status" value="1"/>
</dbReference>
<gene>
    <name evidence="2" type="ORF">SAMN02745247_02079</name>
</gene>
<dbReference type="InterPro" id="IPR043128">
    <property type="entry name" value="Rev_trsase/Diguanyl_cyclase"/>
</dbReference>
<dbReference type="CDD" id="cd01651">
    <property type="entry name" value="RT_G2_intron"/>
    <property type="match status" value="1"/>
</dbReference>
<keyword evidence="2" id="KW-0695">RNA-directed DNA polymerase</keyword>
<evidence type="ECO:0000259" key="1">
    <source>
        <dbReference type="PROSITE" id="PS50878"/>
    </source>
</evidence>
<keyword evidence="2" id="KW-0548">Nucleotidyltransferase</keyword>
<dbReference type="EMBL" id="FRDH01000008">
    <property type="protein sequence ID" value="SHN59626.1"/>
    <property type="molecule type" value="Genomic_DNA"/>
</dbReference>
<organism evidence="2 3">
    <name type="scientific">Butyrivibrio hungatei DSM 14810</name>
    <dbReference type="NCBI Taxonomy" id="1121132"/>
    <lineage>
        <taxon>Bacteria</taxon>
        <taxon>Bacillati</taxon>
        <taxon>Bacillota</taxon>
        <taxon>Clostridia</taxon>
        <taxon>Lachnospirales</taxon>
        <taxon>Lachnospiraceae</taxon>
        <taxon>Butyrivibrio</taxon>
    </lineage>
</organism>
<accession>A0A1M7SMD9</accession>
<reference evidence="2 3" key="1">
    <citation type="submission" date="2016-12" db="EMBL/GenBank/DDBJ databases">
        <authorList>
            <person name="Song W.-J."/>
            <person name="Kurnit D.M."/>
        </authorList>
    </citation>
    <scope>NUCLEOTIDE SEQUENCE [LARGE SCALE GENOMIC DNA]</scope>
    <source>
        <strain evidence="2 3">DSM 14810</strain>
    </source>
</reference>
<dbReference type="GO" id="GO:0003964">
    <property type="term" value="F:RNA-directed DNA polymerase activity"/>
    <property type="evidence" value="ECO:0007669"/>
    <property type="project" value="UniProtKB-KW"/>
</dbReference>
<evidence type="ECO:0000313" key="3">
    <source>
        <dbReference type="Proteomes" id="UP000184097"/>
    </source>
</evidence>
<dbReference type="PROSITE" id="PS50878">
    <property type="entry name" value="RT_POL"/>
    <property type="match status" value="1"/>
</dbReference>
<feature type="domain" description="Reverse transcriptase" evidence="1">
    <location>
        <begin position="1"/>
        <end position="274"/>
    </location>
</feature>
<dbReference type="PANTHER" id="PTHR34047:SF8">
    <property type="entry name" value="PROTEIN YKFC"/>
    <property type="match status" value="1"/>
</dbReference>
<name>A0A1M7SMD9_9FIRM</name>
<dbReference type="PANTHER" id="PTHR34047">
    <property type="entry name" value="NUCLEAR INTRON MATURASE 1, MITOCHONDRIAL-RELATED"/>
    <property type="match status" value="1"/>
</dbReference>
<dbReference type="SUPFAM" id="SSF56672">
    <property type="entry name" value="DNA/RNA polymerases"/>
    <property type="match status" value="1"/>
</dbReference>
<dbReference type="RefSeq" id="WP_072703747.1">
    <property type="nucleotide sequence ID" value="NZ_FRDH01000008.1"/>
</dbReference>
<keyword evidence="2" id="KW-0808">Transferase</keyword>
<sequence length="361" mass="43608">MKTYKNLYEQYISDENIKLAIKNVCKHKLKRRRFKELHDNPEKYVDWIRAQAIDFKNDPHTPVTIYDGIQRKKRTIIVPSFREQIIHHMVVNVLKPIFLRPMYEHSYGSIPNRGAHRAAKYIRKHISKGKNIKYCLKMDIKKYFDSVPHEIVKEKLRKQIKDERFLAILFEIIDVNEMGLPLGFYTSQWLANWYLTELDHYIKEQLGAKVYIRYMDDMVIFDSNKRHLHQIRKAIGEQLKTLGLVLKGNYQVFRFHYIRDGDRGRFLDFMGFRFYRNRLTLRRSIYSKAIRKARRIYKKVIKDINVSVYECRQMLSYLGWISATDTYKGYLDNIKPYISVQYLERKIGRFDKRRSMYEMAA</sequence>